<evidence type="ECO:0000313" key="2">
    <source>
        <dbReference type="EMBL" id="PAD21396.1"/>
    </source>
</evidence>
<protein>
    <recommendedName>
        <fullName evidence="4">DUF3100 domain-containing protein</fullName>
    </recommendedName>
</protein>
<keyword evidence="1" id="KW-1133">Transmembrane helix</keyword>
<feature type="transmembrane region" description="Helical" evidence="1">
    <location>
        <begin position="227"/>
        <end position="249"/>
    </location>
</feature>
<dbReference type="Proteomes" id="UP000216013">
    <property type="component" value="Unassembled WGS sequence"/>
</dbReference>
<dbReference type="RefSeq" id="WP_095233282.1">
    <property type="nucleotide sequence ID" value="NZ_NPBD01000011.1"/>
</dbReference>
<feature type="transmembrane region" description="Helical" evidence="1">
    <location>
        <begin position="31"/>
        <end position="56"/>
    </location>
</feature>
<dbReference type="Pfam" id="PF11299">
    <property type="entry name" value="DUF3100"/>
    <property type="match status" value="1"/>
</dbReference>
<keyword evidence="1" id="KW-0472">Membrane</keyword>
<evidence type="ECO:0008006" key="4">
    <source>
        <dbReference type="Google" id="ProtNLM"/>
    </source>
</evidence>
<feature type="transmembrane region" description="Helical" evidence="1">
    <location>
        <begin position="162"/>
        <end position="182"/>
    </location>
</feature>
<feature type="transmembrane region" description="Helical" evidence="1">
    <location>
        <begin position="106"/>
        <end position="129"/>
    </location>
</feature>
<dbReference type="AlphaFoldDB" id="A0A268AB98"/>
<feature type="transmembrane region" description="Helical" evidence="1">
    <location>
        <begin position="68"/>
        <end position="86"/>
    </location>
</feature>
<organism evidence="2 3">
    <name type="scientific">Terribacillus saccharophilus</name>
    <dbReference type="NCBI Taxonomy" id="361277"/>
    <lineage>
        <taxon>Bacteria</taxon>
        <taxon>Bacillati</taxon>
        <taxon>Bacillota</taxon>
        <taxon>Bacilli</taxon>
        <taxon>Bacillales</taxon>
        <taxon>Bacillaceae</taxon>
        <taxon>Terribacillus</taxon>
    </lineage>
</organism>
<proteinExistence type="predicted"/>
<comment type="caution">
    <text evidence="2">The sequence shown here is derived from an EMBL/GenBank/DDBJ whole genome shotgun (WGS) entry which is preliminary data.</text>
</comment>
<sequence length="276" mass="29963">MELKRNYVILLVFALIVITAAEMIGTQSLSFGAFSVSLLPLAFAILITMILGLPFVRKGFIKKIYSKVNVQFSSKYLIFIMLPLMARYGADVAPQLKEILNVGWVFIAQELGNLGTVLLGLPVALLIGLRREAIGATLGLGREGELAYISEKYTLESKEGQGVLSLYIIGTLFGTIFFSLIAPIMLDIGFRVEALAMASGVGSASMMTASSATLIERVPEMESTILGYAAASQLLTSFLGTFTMVFLAVPLQRFLYNKLTKTKKQPEVPADVRAAE</sequence>
<name>A0A268AB98_9BACI</name>
<accession>A0A268AB98</accession>
<gene>
    <name evidence="2" type="ORF">CHH64_08795</name>
</gene>
<dbReference type="OrthoDB" id="5451070at2"/>
<dbReference type="InterPro" id="IPR021450">
    <property type="entry name" value="DUF3100"/>
</dbReference>
<evidence type="ECO:0000313" key="3">
    <source>
        <dbReference type="Proteomes" id="UP000216013"/>
    </source>
</evidence>
<keyword evidence="1" id="KW-0812">Transmembrane</keyword>
<dbReference type="EMBL" id="NPBV01000012">
    <property type="protein sequence ID" value="PAD21396.1"/>
    <property type="molecule type" value="Genomic_DNA"/>
</dbReference>
<evidence type="ECO:0000256" key="1">
    <source>
        <dbReference type="SAM" id="Phobius"/>
    </source>
</evidence>
<feature type="transmembrane region" description="Helical" evidence="1">
    <location>
        <begin position="7"/>
        <end position="25"/>
    </location>
</feature>
<reference evidence="2 3" key="1">
    <citation type="submission" date="2017-07" db="EMBL/GenBank/DDBJ databases">
        <title>Isolation and whole genome analysis of endospore-forming bacteria from heroin.</title>
        <authorList>
            <person name="Kalinowski J."/>
            <person name="Ahrens B."/>
            <person name="Al-Dilaimi A."/>
            <person name="Winkler A."/>
            <person name="Wibberg D."/>
            <person name="Schleenbecker U."/>
            <person name="Ruckert C."/>
            <person name="Wolfel R."/>
            <person name="Grass G."/>
        </authorList>
    </citation>
    <scope>NUCLEOTIDE SEQUENCE [LARGE SCALE GENOMIC DNA]</scope>
    <source>
        <strain evidence="2 3">7528</strain>
    </source>
</reference>